<comment type="caution">
    <text evidence="1">The sequence shown here is derived from an EMBL/GenBank/DDBJ whole genome shotgun (WGS) entry which is preliminary data.</text>
</comment>
<organism evidence="1 2">
    <name type="scientific">Durusdinium trenchii</name>
    <dbReference type="NCBI Taxonomy" id="1381693"/>
    <lineage>
        <taxon>Eukaryota</taxon>
        <taxon>Sar</taxon>
        <taxon>Alveolata</taxon>
        <taxon>Dinophyceae</taxon>
        <taxon>Suessiales</taxon>
        <taxon>Symbiodiniaceae</taxon>
        <taxon>Durusdinium</taxon>
    </lineage>
</organism>
<reference evidence="1 2" key="1">
    <citation type="submission" date="2024-02" db="EMBL/GenBank/DDBJ databases">
        <authorList>
            <person name="Chen Y."/>
            <person name="Shah S."/>
            <person name="Dougan E. K."/>
            <person name="Thang M."/>
            <person name="Chan C."/>
        </authorList>
    </citation>
    <scope>NUCLEOTIDE SEQUENCE [LARGE SCALE GENOMIC DNA]</scope>
</reference>
<name>A0ABP0N398_9DINO</name>
<protein>
    <submittedName>
        <fullName evidence="1">Uncharacterized protein</fullName>
    </submittedName>
</protein>
<keyword evidence="2" id="KW-1185">Reference proteome</keyword>
<gene>
    <name evidence="1" type="ORF">SCF082_LOCUS30542</name>
</gene>
<dbReference type="EMBL" id="CAXAMM010025291">
    <property type="protein sequence ID" value="CAK9056735.1"/>
    <property type="molecule type" value="Genomic_DNA"/>
</dbReference>
<evidence type="ECO:0000313" key="2">
    <source>
        <dbReference type="Proteomes" id="UP001642464"/>
    </source>
</evidence>
<sequence length="467" mass="51683">MLPKSKDSAWPSPTPAGLFDSVCATEWVFEYFGQNGHQYQCNINQSWLTVLAGRGWLLAQKSTACLIKVMAGSEFAFLGWKAEVSHMGTTTCYTLPPSKECIRFHHIFDLDDWVVVSNEPMLLNEAKGPLAWMKSGEPRTLQAYACLQGFTTLTSPHLTALIKHLGGKVPGNASRKQRQELLIKMCLTEAEQAQALATLEELGKTQERDDELDSEFSEILSDLDKEEGNQQDIRDLKDRKRKLRAKRKIAARDGPVEKGKGCTSEALPKEEAMEVVEPADQSKPPDEVADEEGPLPSSSSKGPGAAQAADHEEGPLPSSSSKGPEHVQAKAEARGGDEGKGGIKKVHKSPEEILGQLSPPGCFIGIGYNAWRFQSNFKVKPAVNEALLPPYNKKTMSQTFHKVRSWEAALEQVHKFNWEKYQLIKHEVHPLPTGEAAQTPGKIPDQLLEALRPVIQKMEEPKNYAKK</sequence>
<evidence type="ECO:0000313" key="1">
    <source>
        <dbReference type="EMBL" id="CAK9056735.1"/>
    </source>
</evidence>
<dbReference type="Proteomes" id="UP001642464">
    <property type="component" value="Unassembled WGS sequence"/>
</dbReference>
<proteinExistence type="predicted"/>
<accession>A0ABP0N398</accession>